<comment type="subcellular location">
    <subcellularLocation>
        <location evidence="1">Cell membrane</location>
        <topology evidence="1">Single-pass membrane protein</topology>
    </subcellularLocation>
</comment>
<evidence type="ECO:0000256" key="5">
    <source>
        <dbReference type="ARBA" id="ARBA00023136"/>
    </source>
</evidence>
<keyword evidence="4 7" id="KW-1133">Transmembrane helix</keyword>
<sequence length="355" mass="40619">MKGIIMEISNNKAILLTEEGKFLKIRGKINNNYKIGNEVDTNCLKTNTGTKMVIRYSAVTLCLIFISLFIIRFLETPYGYINVEINPSIEVTYNYFGKIIEVKSLNEDGNRILENINHLKGEKVEKGISTIIIEAKNTGYIREENSNQIILTVIDKKNRINEERIIENTRQDTWEIKEIDIELLKGTMEDYNRAQKEGKSTSYIIMNDLSEEMNGKSIDDKSSVDVKQDIIKEKIEKNTREVNKKEVESRNQVNEDNNSNASQNGRLNSNTNGNANAKKVESENNMRYEEEEKIIGPHRAEEAIINRQVEDNKSIGNAKAKEALINNQKIGQEKSQGNNRANEAIQNNNKNRNKN</sequence>
<dbReference type="AlphaFoldDB" id="A0A4R3MNI8"/>
<feature type="compositionally biased region" description="Basic and acidic residues" evidence="6">
    <location>
        <begin position="240"/>
        <end position="249"/>
    </location>
</feature>
<keyword evidence="10" id="KW-1185">Reference proteome</keyword>
<keyword evidence="2" id="KW-1003">Cell membrane</keyword>
<name>A0A4R3MNI8_9FIRM</name>
<dbReference type="Proteomes" id="UP000294902">
    <property type="component" value="Unassembled WGS sequence"/>
</dbReference>
<gene>
    <name evidence="9" type="ORF">EDC18_101113</name>
</gene>
<feature type="transmembrane region" description="Helical" evidence="7">
    <location>
        <begin position="53"/>
        <end position="74"/>
    </location>
</feature>
<dbReference type="Pfam" id="PF23750">
    <property type="entry name" value="RsgI_M"/>
    <property type="match status" value="1"/>
</dbReference>
<dbReference type="PROSITE" id="PS51849">
    <property type="entry name" value="RSGI_N"/>
    <property type="match status" value="1"/>
</dbReference>
<dbReference type="InterPro" id="IPR055431">
    <property type="entry name" value="RsgI_M"/>
</dbReference>
<evidence type="ECO:0000256" key="3">
    <source>
        <dbReference type="ARBA" id="ARBA00022692"/>
    </source>
</evidence>
<evidence type="ECO:0000256" key="2">
    <source>
        <dbReference type="ARBA" id="ARBA00022475"/>
    </source>
</evidence>
<dbReference type="EMBL" id="SMAL01000001">
    <property type="protein sequence ID" value="TCT16817.1"/>
    <property type="molecule type" value="Genomic_DNA"/>
</dbReference>
<dbReference type="RefSeq" id="WP_132249192.1">
    <property type="nucleotide sequence ID" value="NZ_SMAL01000001.1"/>
</dbReference>
<feature type="compositionally biased region" description="Low complexity" evidence="6">
    <location>
        <begin position="338"/>
        <end position="355"/>
    </location>
</feature>
<evidence type="ECO:0000313" key="9">
    <source>
        <dbReference type="EMBL" id="TCT16817.1"/>
    </source>
</evidence>
<organism evidence="9 10">
    <name type="scientific">Natranaerovirga pectinivora</name>
    <dbReference type="NCBI Taxonomy" id="682400"/>
    <lineage>
        <taxon>Bacteria</taxon>
        <taxon>Bacillati</taxon>
        <taxon>Bacillota</taxon>
        <taxon>Clostridia</taxon>
        <taxon>Lachnospirales</taxon>
        <taxon>Natranaerovirgaceae</taxon>
        <taxon>Natranaerovirga</taxon>
    </lineage>
</organism>
<evidence type="ECO:0000256" key="6">
    <source>
        <dbReference type="SAM" id="MobiDB-lite"/>
    </source>
</evidence>
<reference evidence="9 10" key="1">
    <citation type="submission" date="2019-03" db="EMBL/GenBank/DDBJ databases">
        <title>Genomic Encyclopedia of Type Strains, Phase IV (KMG-IV): sequencing the most valuable type-strain genomes for metagenomic binning, comparative biology and taxonomic classification.</title>
        <authorList>
            <person name="Goeker M."/>
        </authorList>
    </citation>
    <scope>NUCLEOTIDE SEQUENCE [LARGE SCALE GENOMIC DNA]</scope>
    <source>
        <strain evidence="9 10">DSM 24629</strain>
    </source>
</reference>
<evidence type="ECO:0000259" key="8">
    <source>
        <dbReference type="PROSITE" id="PS51849"/>
    </source>
</evidence>
<dbReference type="OrthoDB" id="9800626at2"/>
<dbReference type="GO" id="GO:0005886">
    <property type="term" value="C:plasma membrane"/>
    <property type="evidence" value="ECO:0007669"/>
    <property type="project" value="UniProtKB-SubCell"/>
</dbReference>
<keyword evidence="3 7" id="KW-0812">Transmembrane</keyword>
<evidence type="ECO:0000256" key="7">
    <source>
        <dbReference type="SAM" id="Phobius"/>
    </source>
</evidence>
<feature type="region of interest" description="Disordered" evidence="6">
    <location>
        <begin position="326"/>
        <end position="355"/>
    </location>
</feature>
<feature type="compositionally biased region" description="Basic and acidic residues" evidence="6">
    <location>
        <begin position="278"/>
        <end position="294"/>
    </location>
</feature>
<comment type="caution">
    <text evidence="9">The sequence shown here is derived from an EMBL/GenBank/DDBJ whole genome shotgun (WGS) entry which is preliminary data.</text>
</comment>
<protein>
    <submittedName>
        <fullName evidence="9">Anti-sigma factor-like protein</fullName>
    </submittedName>
</protein>
<keyword evidence="5 7" id="KW-0472">Membrane</keyword>
<feature type="region of interest" description="Disordered" evidence="6">
    <location>
        <begin position="240"/>
        <end position="294"/>
    </location>
</feature>
<dbReference type="Pfam" id="PF12791">
    <property type="entry name" value="RsgI_N"/>
    <property type="match status" value="1"/>
</dbReference>
<evidence type="ECO:0000256" key="4">
    <source>
        <dbReference type="ARBA" id="ARBA00022989"/>
    </source>
</evidence>
<feature type="domain" description="RsgI N-terminal anti-sigma" evidence="8">
    <location>
        <begin position="1"/>
        <end position="50"/>
    </location>
</feature>
<evidence type="ECO:0000313" key="10">
    <source>
        <dbReference type="Proteomes" id="UP000294902"/>
    </source>
</evidence>
<evidence type="ECO:0000256" key="1">
    <source>
        <dbReference type="ARBA" id="ARBA00004162"/>
    </source>
</evidence>
<accession>A0A4R3MNI8</accession>
<feature type="compositionally biased region" description="Polar residues" evidence="6">
    <location>
        <begin position="326"/>
        <end position="337"/>
    </location>
</feature>
<feature type="compositionally biased region" description="Polar residues" evidence="6">
    <location>
        <begin position="250"/>
        <end position="275"/>
    </location>
</feature>
<proteinExistence type="predicted"/>
<dbReference type="InterPro" id="IPR024449">
    <property type="entry name" value="Anti-sigma_RsgI_N"/>
</dbReference>